<gene>
    <name evidence="1" type="ORF">PSR33_09750</name>
</gene>
<sequence length="227" mass="26597">MKIFGLEIGSWSDLLSGFATLASLWFLYYQVKKSSDDTKKAITAQQKQVKEDKLFKLKEEVLSIAPDYRYFINVTENNLATYNNRIKKRDIKNIATYELWSIMREVQSNMTDFRYTKEEFDHKISDLKTKLDKVNILYSSSVINEKDLVYKDNITKMILSLTIMQVVISQFISITSIVNHFFEFDRDKENAIANFKVDNNVINESINTEGELFSFKDCNKLIDEVLR</sequence>
<geneLocation type="plasmid" evidence="1 2">
    <name>p1_CACC879</name>
</geneLocation>
<organism evidence="1 2">
    <name type="scientific">Latilactobacillus curvatus</name>
    <name type="common">Lactobacillus curvatus</name>
    <dbReference type="NCBI Taxonomy" id="28038"/>
    <lineage>
        <taxon>Bacteria</taxon>
        <taxon>Bacillati</taxon>
        <taxon>Bacillota</taxon>
        <taxon>Bacilli</taxon>
        <taxon>Lactobacillales</taxon>
        <taxon>Lactobacillaceae</taxon>
        <taxon>Latilactobacillus</taxon>
    </lineage>
</organism>
<evidence type="ECO:0000313" key="1">
    <source>
        <dbReference type="EMBL" id="WDC92833.1"/>
    </source>
</evidence>
<dbReference type="EMBL" id="CP117684">
    <property type="protein sequence ID" value="WDC92833.1"/>
    <property type="molecule type" value="Genomic_DNA"/>
</dbReference>
<reference evidence="1" key="1">
    <citation type="submission" date="2023-02" db="EMBL/GenBank/DDBJ databases">
        <title>Complete genome sequence of Lactobacillus curvatus CACC879 isolated from Pig feces.</title>
        <authorList>
            <person name="Park S."/>
            <person name="Park M.A."/>
            <person name="Kim D.-H."/>
            <person name="Kim Y."/>
        </authorList>
    </citation>
    <scope>NUCLEOTIDE SEQUENCE</scope>
    <source>
        <strain evidence="1">Curvatus</strain>
        <plasmid evidence="1">p1_CACC879</plasmid>
    </source>
</reference>
<accession>A0AAJ5UR56</accession>
<dbReference type="Proteomes" id="UP001215533">
    <property type="component" value="Plasmid p1_CACC879"/>
</dbReference>
<name>A0AAJ5UR56_LATCU</name>
<protein>
    <submittedName>
        <fullName evidence="1">Uncharacterized protein</fullName>
    </submittedName>
</protein>
<dbReference type="AlphaFoldDB" id="A0AAJ5UR56"/>
<proteinExistence type="predicted"/>
<evidence type="ECO:0000313" key="2">
    <source>
        <dbReference type="Proteomes" id="UP001215533"/>
    </source>
</evidence>
<keyword evidence="1" id="KW-0614">Plasmid</keyword>